<evidence type="ECO:0000259" key="1">
    <source>
        <dbReference type="Pfam" id="PF21703"/>
    </source>
</evidence>
<proteinExistence type="predicted"/>
<name>A0A0S4RD40_CAMHY</name>
<feature type="domain" description="Capsid Gp10A/Gp10B-like" evidence="1">
    <location>
        <begin position="66"/>
        <end position="322"/>
    </location>
</feature>
<keyword evidence="3" id="KW-1185">Reference proteome</keyword>
<dbReference type="Proteomes" id="UP000052237">
    <property type="component" value="Unassembled WGS sequence"/>
</dbReference>
<dbReference type="RefSeq" id="WP_059434930.1">
    <property type="nucleotide sequence ID" value="NZ_FAVB01000001.1"/>
</dbReference>
<protein>
    <recommendedName>
        <fullName evidence="1">Capsid Gp10A/Gp10B-like domain-containing protein</fullName>
    </recommendedName>
</protein>
<organism evidence="2 3">
    <name type="scientific">Campylobacter hyointestinalis subsp. hyointestinalis</name>
    <dbReference type="NCBI Taxonomy" id="91352"/>
    <lineage>
        <taxon>Bacteria</taxon>
        <taxon>Pseudomonadati</taxon>
        <taxon>Campylobacterota</taxon>
        <taxon>Epsilonproteobacteria</taxon>
        <taxon>Campylobacterales</taxon>
        <taxon>Campylobacteraceae</taxon>
        <taxon>Campylobacter</taxon>
    </lineage>
</organism>
<sequence>MDKVTNVLNSGSRTGGFEDLEANDKALLIEQVSGEILASFEKNVAMEGKYQRKNTNGAKSVRFEHIGGIGAYYHNAGEHIQSSTIAHDKSELTLDRPLVTSFFTDDFQETMVHYNARGEYTRKMGEVLAQKYDRNIQMKFITAARLRNVLDEGDGGSVIINTDLAGDTLEKRVKAFANSVIEARKELIKKNVTGQIFCITDPDTYFEIIEHRELLKDSYGGQVGSYSEGEVFKIGGVPITYHNYLPQVDATNEANKEFYDKYHGINCTGTKAIVGTSEAVGVLRGGDVTTKIWDDSGRMGSWTRASIACGMGVLRPECAVEIRSAALPTGWAKIIKENGRIGAGRLPRDYA</sequence>
<evidence type="ECO:0000313" key="2">
    <source>
        <dbReference type="EMBL" id="CUU71169.1"/>
    </source>
</evidence>
<comment type="caution">
    <text evidence="2">The sequence shown here is derived from an EMBL/GenBank/DDBJ whole genome shotgun (WGS) entry which is preliminary data.</text>
</comment>
<dbReference type="Pfam" id="PF21703">
    <property type="entry name" value="Gp10A-like"/>
    <property type="match status" value="1"/>
</dbReference>
<gene>
    <name evidence="2" type="ORF">ERS686654_00314</name>
</gene>
<dbReference type="AlphaFoldDB" id="A0A0S4RD40"/>
<evidence type="ECO:0000313" key="3">
    <source>
        <dbReference type="Proteomes" id="UP000052237"/>
    </source>
</evidence>
<reference evidence="2 3" key="1">
    <citation type="submission" date="2015-11" db="EMBL/GenBank/DDBJ databases">
        <authorList>
            <consortium name="Pathogen Informatics"/>
        </authorList>
    </citation>
    <scope>NUCLEOTIDE SEQUENCE [LARGE SCALE GENOMIC DNA]</scope>
    <source>
        <strain evidence="2 3">006A-0059</strain>
    </source>
</reference>
<dbReference type="InterPro" id="IPR049301">
    <property type="entry name" value="Capsid_Gp10A/Gp10B-like_dom"/>
</dbReference>
<dbReference type="EMBL" id="FAVB01000001">
    <property type="protein sequence ID" value="CUU71169.1"/>
    <property type="molecule type" value="Genomic_DNA"/>
</dbReference>
<accession>A0A0S4RD40</accession>